<dbReference type="Proteomes" id="UP000662314">
    <property type="component" value="Unassembled WGS sequence"/>
</dbReference>
<sequence>MIRIVFWNVILGFLAVLIAILVSGTIQTWAANPNLNGDSHPTRFKLNECIADVKEVTAWNDKQTLDAARKICESRQSHAKQKARFLASLKKLQEQYQNFTNHGFDNPNVPVLYSQGQTHICVKQLGLGENDF</sequence>
<name>A0A8J7I2V0_9NOST</name>
<accession>A0A8J7I2V0</accession>
<evidence type="ECO:0000313" key="2">
    <source>
        <dbReference type="Proteomes" id="UP000662314"/>
    </source>
</evidence>
<keyword evidence="2" id="KW-1185">Reference proteome</keyword>
<reference evidence="1 2" key="1">
    <citation type="journal article" date="2021" name="Int. J. Syst. Evol. Microbiol.">
        <title>Amazonocrinis nigriterrae gen. nov., sp. nov., Atlanticothrix silvestris gen. nov., sp. nov. and Dendronalium phyllosphericum gen. nov., sp. nov., nostocacean cyanobacteria from Brazilian environments.</title>
        <authorList>
            <person name="Alvarenga D.O."/>
            <person name="Andreote A.P.D."/>
            <person name="Branco L.H.Z."/>
            <person name="Delbaje E."/>
            <person name="Cruz R.B."/>
            <person name="Varani A.M."/>
            <person name="Fiore M.F."/>
        </authorList>
    </citation>
    <scope>NUCLEOTIDE SEQUENCE [LARGE SCALE GENOMIC DNA]</scope>
    <source>
        <strain evidence="1 2">CENA369</strain>
    </source>
</reference>
<dbReference type="RefSeq" id="WP_214431877.1">
    <property type="nucleotide sequence ID" value="NZ_CAWPUQ010000119.1"/>
</dbReference>
<gene>
    <name evidence="1" type="ORF">I8752_08550</name>
</gene>
<evidence type="ECO:0000313" key="1">
    <source>
        <dbReference type="EMBL" id="MBH8573063.1"/>
    </source>
</evidence>
<comment type="caution">
    <text evidence="1">The sequence shown here is derived from an EMBL/GenBank/DDBJ whole genome shotgun (WGS) entry which is preliminary data.</text>
</comment>
<proteinExistence type="predicted"/>
<organism evidence="1 2">
    <name type="scientific">Dendronalium phyllosphericum CENA369</name>
    <dbReference type="NCBI Taxonomy" id="1725256"/>
    <lineage>
        <taxon>Bacteria</taxon>
        <taxon>Bacillati</taxon>
        <taxon>Cyanobacteriota</taxon>
        <taxon>Cyanophyceae</taxon>
        <taxon>Nostocales</taxon>
        <taxon>Nostocaceae</taxon>
        <taxon>Dendronalium</taxon>
        <taxon>Dendronalium phyllosphericum</taxon>
    </lineage>
</organism>
<protein>
    <submittedName>
        <fullName evidence="1">Uncharacterized protein</fullName>
    </submittedName>
</protein>
<dbReference type="EMBL" id="JAECZA010000023">
    <property type="protein sequence ID" value="MBH8573063.1"/>
    <property type="molecule type" value="Genomic_DNA"/>
</dbReference>
<dbReference type="AlphaFoldDB" id="A0A8J7I2V0"/>